<sequence>MSISRSLEKKVRSELGGTKLRSGNRRNKWESEIIEVWQARNSSSHSESGIGISSEIEANLEMWQKYDKSGEAT</sequence>
<organism evidence="2 3">
    <name type="scientific">Ancylostoma ceylanicum</name>
    <dbReference type="NCBI Taxonomy" id="53326"/>
    <lineage>
        <taxon>Eukaryota</taxon>
        <taxon>Metazoa</taxon>
        <taxon>Ecdysozoa</taxon>
        <taxon>Nematoda</taxon>
        <taxon>Chromadorea</taxon>
        <taxon>Rhabditida</taxon>
        <taxon>Rhabditina</taxon>
        <taxon>Rhabditomorpha</taxon>
        <taxon>Strongyloidea</taxon>
        <taxon>Ancylostomatidae</taxon>
        <taxon>Ancylostomatinae</taxon>
        <taxon>Ancylostoma</taxon>
    </lineage>
</organism>
<feature type="region of interest" description="Disordered" evidence="1">
    <location>
        <begin position="1"/>
        <end position="25"/>
    </location>
</feature>
<name>A0A016SRM9_9BILA</name>
<evidence type="ECO:0000313" key="3">
    <source>
        <dbReference type="Proteomes" id="UP000024635"/>
    </source>
</evidence>
<proteinExistence type="predicted"/>
<keyword evidence="3" id="KW-1185">Reference proteome</keyword>
<dbReference type="Proteomes" id="UP000024635">
    <property type="component" value="Unassembled WGS sequence"/>
</dbReference>
<accession>A0A016SRM9</accession>
<comment type="caution">
    <text evidence="2">The sequence shown here is derived from an EMBL/GenBank/DDBJ whole genome shotgun (WGS) entry which is preliminary data.</text>
</comment>
<protein>
    <submittedName>
        <fullName evidence="2">Uncharacterized protein</fullName>
    </submittedName>
</protein>
<dbReference type="AlphaFoldDB" id="A0A016SRM9"/>
<dbReference type="EMBL" id="JARK01001524">
    <property type="protein sequence ID" value="EYB92974.1"/>
    <property type="molecule type" value="Genomic_DNA"/>
</dbReference>
<gene>
    <name evidence="2" type="primary">Acey_s0188.g1167</name>
    <name evidence="2" type="ORF">Y032_0188g1167</name>
</gene>
<evidence type="ECO:0000313" key="2">
    <source>
        <dbReference type="EMBL" id="EYB92974.1"/>
    </source>
</evidence>
<evidence type="ECO:0000256" key="1">
    <source>
        <dbReference type="SAM" id="MobiDB-lite"/>
    </source>
</evidence>
<reference evidence="3" key="1">
    <citation type="journal article" date="2015" name="Nat. Genet.">
        <title>The genome and transcriptome of the zoonotic hookworm Ancylostoma ceylanicum identify infection-specific gene families.</title>
        <authorList>
            <person name="Schwarz E.M."/>
            <person name="Hu Y."/>
            <person name="Antoshechkin I."/>
            <person name="Miller M.M."/>
            <person name="Sternberg P.W."/>
            <person name="Aroian R.V."/>
        </authorList>
    </citation>
    <scope>NUCLEOTIDE SEQUENCE</scope>
    <source>
        <strain evidence="3">HY135</strain>
    </source>
</reference>
<feature type="compositionally biased region" description="Basic and acidic residues" evidence="1">
    <location>
        <begin position="1"/>
        <end position="13"/>
    </location>
</feature>